<evidence type="ECO:0000256" key="1">
    <source>
        <dbReference type="ARBA" id="ARBA00022741"/>
    </source>
</evidence>
<dbReference type="Pfam" id="PF17764">
    <property type="entry name" value="PriA_3primeBD"/>
    <property type="match status" value="1"/>
</dbReference>
<dbReference type="AlphaFoldDB" id="A0A6J6B9E4"/>
<protein>
    <submittedName>
        <fullName evidence="5">Unannotated protein</fullName>
    </submittedName>
</protein>
<sequence length="628" mass="68297">MSIAQVARVAFDSALPQLDRYFDYQIPDGLADSIRVGQLVEVPFGRSAKNRTGFVVEIAESSSFSGELSAVASVVSERVLVTPKILELCQTLAARQALSFGELLKVACPDRMVRVDKSWTGEDYRAELVPSHEHEQLAAHQLASISVMPGFVEHNSVLESRWLHEVVRLCHLMLSESQSVIVCVPDFRDVERLQLVFEKANLSEFINSYDTNATKSEQFARHLRALESHPQIVLGSRSALYSPLSNLGAIVLWDEGDEGHQDEGSPYLHSRDVALVRQSIEDCQLVFLQHAKSATVKRLETLGYLQAQTQKSARPNVAFSSDGFRVDSLAHRVIKEGLKTGAVLVQVAAKGSSTSISCSDCGKRSACGFCNGPLWENSKQQVVCRVCSGFNLNITCRDCNSQKVKRGRAGTSRTLQEFGKSFPGVRLIEATGDSGVMFLKGEPAIVVSTAGAEPICESGYSAVVILDADLELSRDHLDATEQAIRKWANALSLLSGDGKGAIIGVSPEFGQALSLWQVDELAANLLNERIELGFPPAVRLVSISGAREDLQPVKTVLEQVEGVRILGISSIETSGDSRLLATYPYSSGAQVAKLLRSAAVAPALSKRYTKSGRIQRPLTIKMDDAKVL</sequence>
<accession>A0A6J6B9E4</accession>
<dbReference type="PANTHER" id="PTHR30580:SF0">
    <property type="entry name" value="PRIMOSOMAL PROTEIN N"/>
    <property type="match status" value="1"/>
</dbReference>
<evidence type="ECO:0000256" key="3">
    <source>
        <dbReference type="ARBA" id="ARBA00023125"/>
    </source>
</evidence>
<dbReference type="GO" id="GO:0043138">
    <property type="term" value="F:3'-5' DNA helicase activity"/>
    <property type="evidence" value="ECO:0007669"/>
    <property type="project" value="TreeGrafter"/>
</dbReference>
<dbReference type="GO" id="GO:0006302">
    <property type="term" value="P:double-strand break repair"/>
    <property type="evidence" value="ECO:0007669"/>
    <property type="project" value="TreeGrafter"/>
</dbReference>
<feature type="domain" description="Primosomal protein N' 3' DNA-binding" evidence="4">
    <location>
        <begin position="9"/>
        <end position="109"/>
    </location>
</feature>
<keyword evidence="1" id="KW-0547">Nucleotide-binding</keyword>
<reference evidence="5" key="1">
    <citation type="submission" date="2020-05" db="EMBL/GenBank/DDBJ databases">
        <authorList>
            <person name="Chiriac C."/>
            <person name="Salcher M."/>
            <person name="Ghai R."/>
            <person name="Kavagutti S V."/>
        </authorList>
    </citation>
    <scope>NUCLEOTIDE SEQUENCE</scope>
</reference>
<keyword evidence="3" id="KW-0238">DNA-binding</keyword>
<evidence type="ECO:0000256" key="2">
    <source>
        <dbReference type="ARBA" id="ARBA00022840"/>
    </source>
</evidence>
<evidence type="ECO:0000313" key="5">
    <source>
        <dbReference type="EMBL" id="CAB4535495.1"/>
    </source>
</evidence>
<dbReference type="GO" id="GO:0006310">
    <property type="term" value="P:DNA recombination"/>
    <property type="evidence" value="ECO:0007669"/>
    <property type="project" value="TreeGrafter"/>
</dbReference>
<dbReference type="InterPro" id="IPR042115">
    <property type="entry name" value="PriA_3primeBD_sf"/>
</dbReference>
<dbReference type="Gene3D" id="3.40.50.300">
    <property type="entry name" value="P-loop containing nucleotide triphosphate hydrolases"/>
    <property type="match status" value="1"/>
</dbReference>
<dbReference type="EMBL" id="CAEZSH010000035">
    <property type="protein sequence ID" value="CAB4535495.1"/>
    <property type="molecule type" value="Genomic_DNA"/>
</dbReference>
<dbReference type="Gene3D" id="3.40.1440.60">
    <property type="entry name" value="PriA, 3(prime) DNA-binding domain"/>
    <property type="match status" value="1"/>
</dbReference>
<organism evidence="5">
    <name type="scientific">freshwater metagenome</name>
    <dbReference type="NCBI Taxonomy" id="449393"/>
    <lineage>
        <taxon>unclassified sequences</taxon>
        <taxon>metagenomes</taxon>
        <taxon>ecological metagenomes</taxon>
    </lineage>
</organism>
<dbReference type="InterPro" id="IPR041222">
    <property type="entry name" value="PriA_3primeBD"/>
</dbReference>
<dbReference type="PANTHER" id="PTHR30580">
    <property type="entry name" value="PRIMOSOMAL PROTEIN N"/>
    <property type="match status" value="1"/>
</dbReference>
<name>A0A6J6B9E4_9ZZZZ</name>
<keyword evidence="2" id="KW-0067">ATP-binding</keyword>
<dbReference type="GO" id="GO:0005524">
    <property type="term" value="F:ATP binding"/>
    <property type="evidence" value="ECO:0007669"/>
    <property type="project" value="UniProtKB-KW"/>
</dbReference>
<dbReference type="InterPro" id="IPR027417">
    <property type="entry name" value="P-loop_NTPase"/>
</dbReference>
<proteinExistence type="predicted"/>
<gene>
    <name evidence="5" type="ORF">UFOPK1410_00427</name>
</gene>
<evidence type="ECO:0000259" key="4">
    <source>
        <dbReference type="Pfam" id="PF17764"/>
    </source>
</evidence>
<dbReference type="GO" id="GO:0003677">
    <property type="term" value="F:DNA binding"/>
    <property type="evidence" value="ECO:0007669"/>
    <property type="project" value="UniProtKB-KW"/>
</dbReference>
<dbReference type="GO" id="GO:0006270">
    <property type="term" value="P:DNA replication initiation"/>
    <property type="evidence" value="ECO:0007669"/>
    <property type="project" value="TreeGrafter"/>
</dbReference>